<dbReference type="Gene3D" id="1.20.90.10">
    <property type="entry name" value="Phospholipase A2 domain"/>
    <property type="match status" value="1"/>
</dbReference>
<evidence type="ECO:0000256" key="1">
    <source>
        <dbReference type="SAM" id="SignalP"/>
    </source>
</evidence>
<dbReference type="InterPro" id="IPR036444">
    <property type="entry name" value="PLipase_A2_dom_sf"/>
</dbReference>
<gene>
    <name evidence="2" type="ORF">C7999DRAFT_44367</name>
</gene>
<name>A0AAN7CKP9_9PEZI</name>
<accession>A0AAN7CKP9</accession>
<dbReference type="InterPro" id="IPR015141">
    <property type="entry name" value="PLipase_A2_prok/fun"/>
</dbReference>
<proteinExistence type="predicted"/>
<feature type="signal peptide" evidence="1">
    <location>
        <begin position="1"/>
        <end position="16"/>
    </location>
</feature>
<protein>
    <submittedName>
        <fullName evidence="2">Secretory phospholipase</fullName>
    </submittedName>
</protein>
<keyword evidence="3" id="KW-1185">Reference proteome</keyword>
<dbReference type="Pfam" id="PF09056">
    <property type="entry name" value="Phospholip_A2_3"/>
    <property type="match status" value="1"/>
</dbReference>
<keyword evidence="1" id="KW-0732">Signal</keyword>
<reference evidence="2" key="2">
    <citation type="submission" date="2023-05" db="EMBL/GenBank/DDBJ databases">
        <authorList>
            <consortium name="Lawrence Berkeley National Laboratory"/>
            <person name="Steindorff A."/>
            <person name="Hensen N."/>
            <person name="Bonometti L."/>
            <person name="Westerberg I."/>
            <person name="Brannstrom I.O."/>
            <person name="Guillou S."/>
            <person name="Cros-Aarteil S."/>
            <person name="Calhoun S."/>
            <person name="Haridas S."/>
            <person name="Kuo A."/>
            <person name="Mondo S."/>
            <person name="Pangilinan J."/>
            <person name="Riley R."/>
            <person name="Labutti K."/>
            <person name="Andreopoulos B."/>
            <person name="Lipzen A."/>
            <person name="Chen C."/>
            <person name="Yanf M."/>
            <person name="Daum C."/>
            <person name="Ng V."/>
            <person name="Clum A."/>
            <person name="Ohm R."/>
            <person name="Martin F."/>
            <person name="Silar P."/>
            <person name="Natvig D."/>
            <person name="Lalanne C."/>
            <person name="Gautier V."/>
            <person name="Ament-Velasquez S.L."/>
            <person name="Kruys A."/>
            <person name="Hutchinson M.I."/>
            <person name="Powell A.J."/>
            <person name="Barry K."/>
            <person name="Miller A.N."/>
            <person name="Grigoriev I.V."/>
            <person name="Debuchy R."/>
            <person name="Gladieux P."/>
            <person name="Thoren M.H."/>
            <person name="Johannesson H."/>
        </authorList>
    </citation>
    <scope>NUCLEOTIDE SEQUENCE</scope>
    <source>
        <strain evidence="2">CBS 359.72</strain>
    </source>
</reference>
<comment type="caution">
    <text evidence="2">The sequence shown here is derived from an EMBL/GenBank/DDBJ whole genome shotgun (WGS) entry which is preliminary data.</text>
</comment>
<dbReference type="AlphaFoldDB" id="A0AAN7CKP9"/>
<dbReference type="SUPFAM" id="SSF48619">
    <property type="entry name" value="Phospholipase A2, PLA2"/>
    <property type="match status" value="1"/>
</dbReference>
<reference evidence="2" key="1">
    <citation type="journal article" date="2023" name="Mol. Phylogenet. Evol.">
        <title>Genome-scale phylogeny and comparative genomics of the fungal order Sordariales.</title>
        <authorList>
            <person name="Hensen N."/>
            <person name="Bonometti L."/>
            <person name="Westerberg I."/>
            <person name="Brannstrom I.O."/>
            <person name="Guillou S."/>
            <person name="Cros-Aarteil S."/>
            <person name="Calhoun S."/>
            <person name="Haridas S."/>
            <person name="Kuo A."/>
            <person name="Mondo S."/>
            <person name="Pangilinan J."/>
            <person name="Riley R."/>
            <person name="LaButti K."/>
            <person name="Andreopoulos B."/>
            <person name="Lipzen A."/>
            <person name="Chen C."/>
            <person name="Yan M."/>
            <person name="Daum C."/>
            <person name="Ng V."/>
            <person name="Clum A."/>
            <person name="Steindorff A."/>
            <person name="Ohm R.A."/>
            <person name="Martin F."/>
            <person name="Silar P."/>
            <person name="Natvig D.O."/>
            <person name="Lalanne C."/>
            <person name="Gautier V."/>
            <person name="Ament-Velasquez S.L."/>
            <person name="Kruys A."/>
            <person name="Hutchinson M.I."/>
            <person name="Powell A.J."/>
            <person name="Barry K."/>
            <person name="Miller A.N."/>
            <person name="Grigoriev I.V."/>
            <person name="Debuchy R."/>
            <person name="Gladieux P."/>
            <person name="Hiltunen Thoren M."/>
            <person name="Johannesson H."/>
        </authorList>
    </citation>
    <scope>NUCLEOTIDE SEQUENCE</scope>
    <source>
        <strain evidence="2">CBS 359.72</strain>
    </source>
</reference>
<sequence length="174" mass="19301">MKFLASVLVLASSVLALPDPSKASTSLAQRASDAQITDQYLFDITLPAFTTKRNAKDPASLDWTSDGCSKSPDNPFGFPFVPACHRHDFGYRNYKKQNRFTDDGKLSIDNNFKDDAKGACEALAEVYYSAVRAFGRSKQGKRDDDLIKEYEEKVALYNQAVAEAQAKGELWVIS</sequence>
<evidence type="ECO:0000313" key="3">
    <source>
        <dbReference type="Proteomes" id="UP001303647"/>
    </source>
</evidence>
<dbReference type="GO" id="GO:0004623">
    <property type="term" value="F:phospholipase A2 activity"/>
    <property type="evidence" value="ECO:0007669"/>
    <property type="project" value="InterPro"/>
</dbReference>
<dbReference type="GO" id="GO:0050482">
    <property type="term" value="P:arachidonate secretion"/>
    <property type="evidence" value="ECO:0007669"/>
    <property type="project" value="InterPro"/>
</dbReference>
<organism evidence="2 3">
    <name type="scientific">Corynascus novoguineensis</name>
    <dbReference type="NCBI Taxonomy" id="1126955"/>
    <lineage>
        <taxon>Eukaryota</taxon>
        <taxon>Fungi</taxon>
        <taxon>Dikarya</taxon>
        <taxon>Ascomycota</taxon>
        <taxon>Pezizomycotina</taxon>
        <taxon>Sordariomycetes</taxon>
        <taxon>Sordariomycetidae</taxon>
        <taxon>Sordariales</taxon>
        <taxon>Chaetomiaceae</taxon>
        <taxon>Corynascus</taxon>
    </lineage>
</organism>
<evidence type="ECO:0000313" key="2">
    <source>
        <dbReference type="EMBL" id="KAK4243898.1"/>
    </source>
</evidence>
<dbReference type="GO" id="GO:0006644">
    <property type="term" value="P:phospholipid metabolic process"/>
    <property type="evidence" value="ECO:0007669"/>
    <property type="project" value="InterPro"/>
</dbReference>
<feature type="chain" id="PRO_5043046825" evidence="1">
    <location>
        <begin position="17"/>
        <end position="174"/>
    </location>
</feature>
<dbReference type="EMBL" id="MU857772">
    <property type="protein sequence ID" value="KAK4243898.1"/>
    <property type="molecule type" value="Genomic_DNA"/>
</dbReference>
<dbReference type="Proteomes" id="UP001303647">
    <property type="component" value="Unassembled WGS sequence"/>
</dbReference>